<keyword evidence="3" id="KW-0227">DNA damage</keyword>
<dbReference type="InterPro" id="IPR042242">
    <property type="entry name" value="RecO_C"/>
</dbReference>
<dbReference type="GO" id="GO:0043590">
    <property type="term" value="C:bacterial nucleoid"/>
    <property type="evidence" value="ECO:0007669"/>
    <property type="project" value="TreeGrafter"/>
</dbReference>
<dbReference type="AlphaFoldDB" id="A0A160TWP2"/>
<accession>A0A160TWP2</accession>
<sequence length="254" mass="29303">MTTFPKRFQNQSAFLLQHRPYSETSLLVDLFTEKSGRITAIAKGARRLKSSYRGVLLPFQPLSVLFTGKGDVKTLTGAEPVRSRIILSRDHLMCGFYLNELILKMLYRYDPYETLYPVYERALDELSRKSDAEFTLRRFEKYLLEQVGYGLHLQRDMSTGLPIDEHVVYRYLPEVGPIVNNSSRSDGVLIHGDALIALDQEEVFTERVRRELKQLNRTVLATHLQGKPLNSRRMFAQLYPGKDSAETQAKHVEF</sequence>
<dbReference type="HAMAP" id="MF_00201">
    <property type="entry name" value="RecO"/>
    <property type="match status" value="1"/>
</dbReference>
<dbReference type="Gene3D" id="2.40.50.140">
    <property type="entry name" value="Nucleic acid-binding proteins"/>
    <property type="match status" value="1"/>
</dbReference>
<evidence type="ECO:0000256" key="2">
    <source>
        <dbReference type="ARBA" id="ARBA00021310"/>
    </source>
</evidence>
<dbReference type="PANTHER" id="PTHR33991:SF1">
    <property type="entry name" value="DNA REPAIR PROTEIN RECO"/>
    <property type="match status" value="1"/>
</dbReference>
<dbReference type="Pfam" id="PF11967">
    <property type="entry name" value="RecO_N"/>
    <property type="match status" value="1"/>
</dbReference>
<dbReference type="GO" id="GO:0006302">
    <property type="term" value="P:double-strand break repair"/>
    <property type="evidence" value="ECO:0007669"/>
    <property type="project" value="TreeGrafter"/>
</dbReference>
<dbReference type="SUPFAM" id="SSF57863">
    <property type="entry name" value="ArfGap/RecO-like zinc finger"/>
    <property type="match status" value="1"/>
</dbReference>
<protein>
    <recommendedName>
        <fullName evidence="2">DNA repair protein RecO</fullName>
    </recommendedName>
    <alternativeName>
        <fullName evidence="6">Recombination protein O</fullName>
    </alternativeName>
</protein>
<reference evidence="8" key="1">
    <citation type="submission" date="2015-10" db="EMBL/GenBank/DDBJ databases">
        <authorList>
            <person name="Gilbert D.G."/>
        </authorList>
    </citation>
    <scope>NUCLEOTIDE SEQUENCE</scope>
</reference>
<dbReference type="Pfam" id="PF02565">
    <property type="entry name" value="RecO_C"/>
    <property type="match status" value="1"/>
</dbReference>
<evidence type="ECO:0000259" key="7">
    <source>
        <dbReference type="Pfam" id="PF11967"/>
    </source>
</evidence>
<evidence type="ECO:0000256" key="1">
    <source>
        <dbReference type="ARBA" id="ARBA00007452"/>
    </source>
</evidence>
<organism evidence="8">
    <name type="scientific">hydrothermal vent metagenome</name>
    <dbReference type="NCBI Taxonomy" id="652676"/>
    <lineage>
        <taxon>unclassified sequences</taxon>
        <taxon>metagenomes</taxon>
        <taxon>ecological metagenomes</taxon>
    </lineage>
</organism>
<evidence type="ECO:0000313" key="8">
    <source>
        <dbReference type="EMBL" id="CUS54124.1"/>
    </source>
</evidence>
<evidence type="ECO:0000256" key="4">
    <source>
        <dbReference type="ARBA" id="ARBA00023172"/>
    </source>
</evidence>
<dbReference type="InterPro" id="IPR012340">
    <property type="entry name" value="NA-bd_OB-fold"/>
</dbReference>
<name>A0A160TWP2_9ZZZZ</name>
<gene>
    <name evidence="8" type="ORF">MGWOODY_XGa622</name>
</gene>
<dbReference type="Gene3D" id="1.20.1440.120">
    <property type="entry name" value="Recombination protein O, C-terminal domain"/>
    <property type="match status" value="1"/>
</dbReference>
<dbReference type="InterPro" id="IPR003717">
    <property type="entry name" value="RecO"/>
</dbReference>
<dbReference type="PANTHER" id="PTHR33991">
    <property type="entry name" value="DNA REPAIR PROTEIN RECO"/>
    <property type="match status" value="1"/>
</dbReference>
<comment type="similarity">
    <text evidence="1">Belongs to the RecO family.</text>
</comment>
<proteinExistence type="inferred from homology"/>
<keyword evidence="4" id="KW-0233">DNA recombination</keyword>
<dbReference type="SUPFAM" id="SSF50249">
    <property type="entry name" value="Nucleic acid-binding proteins"/>
    <property type="match status" value="1"/>
</dbReference>
<evidence type="ECO:0000256" key="5">
    <source>
        <dbReference type="ARBA" id="ARBA00023204"/>
    </source>
</evidence>
<evidence type="ECO:0000256" key="6">
    <source>
        <dbReference type="ARBA" id="ARBA00033409"/>
    </source>
</evidence>
<evidence type="ECO:0000256" key="3">
    <source>
        <dbReference type="ARBA" id="ARBA00022763"/>
    </source>
</evidence>
<dbReference type="NCBIfam" id="TIGR00613">
    <property type="entry name" value="reco"/>
    <property type="match status" value="1"/>
</dbReference>
<feature type="domain" description="DNA replication/recombination mediator RecO N-terminal" evidence="7">
    <location>
        <begin position="10"/>
        <end position="83"/>
    </location>
</feature>
<dbReference type="GO" id="GO:0006310">
    <property type="term" value="P:DNA recombination"/>
    <property type="evidence" value="ECO:0007669"/>
    <property type="project" value="UniProtKB-KW"/>
</dbReference>
<dbReference type="EMBL" id="CZRL01000104">
    <property type="protein sequence ID" value="CUS54124.1"/>
    <property type="molecule type" value="Genomic_DNA"/>
</dbReference>
<dbReference type="InterPro" id="IPR022572">
    <property type="entry name" value="DNA_rep/recomb_RecO_N"/>
</dbReference>
<keyword evidence="5" id="KW-0234">DNA repair</keyword>
<dbReference type="InterPro" id="IPR037278">
    <property type="entry name" value="ARFGAP/RecO"/>
</dbReference>